<keyword evidence="5" id="KW-1185">Reference proteome</keyword>
<name>A0A0J1FNT7_9FIRM</name>
<dbReference type="PATRIC" id="fig|476652.3.peg.2838"/>
<organism evidence="4 5">
    <name type="scientific">Desulfosporosinus acididurans</name>
    <dbReference type="NCBI Taxonomy" id="476652"/>
    <lineage>
        <taxon>Bacteria</taxon>
        <taxon>Bacillati</taxon>
        <taxon>Bacillota</taxon>
        <taxon>Clostridia</taxon>
        <taxon>Eubacteriales</taxon>
        <taxon>Desulfitobacteriaceae</taxon>
        <taxon>Desulfosporosinus</taxon>
    </lineage>
</organism>
<dbReference type="Gene3D" id="3.40.50.970">
    <property type="match status" value="1"/>
</dbReference>
<feature type="domain" description="Pyruvate flavodoxin/ferredoxin oxidoreductase pyrimidine binding" evidence="2">
    <location>
        <begin position="13"/>
        <end position="187"/>
    </location>
</feature>
<dbReference type="Gene3D" id="3.40.50.920">
    <property type="match status" value="1"/>
</dbReference>
<dbReference type="PANTHER" id="PTHR43088">
    <property type="entry name" value="SUBUNIT OF PYRUVATE:FLAVODOXIN OXIDOREDUCTASE-RELATED"/>
    <property type="match status" value="1"/>
</dbReference>
<evidence type="ECO:0000259" key="3">
    <source>
        <dbReference type="Pfam" id="PF17147"/>
    </source>
</evidence>
<gene>
    <name evidence="4" type="primary">padG</name>
    <name evidence="4" type="ORF">DEAC_c27110</name>
</gene>
<proteinExistence type="predicted"/>
<dbReference type="Pfam" id="PF17147">
    <property type="entry name" value="PFOR_II"/>
    <property type="match status" value="1"/>
</dbReference>
<dbReference type="PANTHER" id="PTHR43088:SF1">
    <property type="entry name" value="SUBUNIT OF PYRUVATE:FLAVODOXIN OXIDOREDUCTASE"/>
    <property type="match status" value="1"/>
</dbReference>
<dbReference type="AlphaFoldDB" id="A0A0J1FNT7"/>
<dbReference type="InterPro" id="IPR033412">
    <property type="entry name" value="PFOR_II"/>
</dbReference>
<dbReference type="Proteomes" id="UP000036356">
    <property type="component" value="Unassembled WGS sequence"/>
</dbReference>
<comment type="caution">
    <text evidence="4">The sequence shown here is derived from an EMBL/GenBank/DDBJ whole genome shotgun (WGS) entry which is preliminary data.</text>
</comment>
<dbReference type="GO" id="GO:0047110">
    <property type="term" value="F:phenylglyoxylate dehydrogenase (acylating) activity"/>
    <property type="evidence" value="ECO:0007669"/>
    <property type="project" value="UniProtKB-EC"/>
</dbReference>
<dbReference type="STRING" id="476652.DEAC_c27110"/>
<dbReference type="EMBL" id="LDZY01000009">
    <property type="protein sequence ID" value="KLU65159.1"/>
    <property type="molecule type" value="Genomic_DNA"/>
</dbReference>
<reference evidence="4 5" key="1">
    <citation type="submission" date="2015-06" db="EMBL/GenBank/DDBJ databases">
        <title>Draft genome of the moderately acidophilic sulfate reducer Candidatus Desulfosporosinus acididurans strain M1.</title>
        <authorList>
            <person name="Poehlein A."/>
            <person name="Petzsch P."/>
            <person name="Johnson B.D."/>
            <person name="Schloemann M."/>
            <person name="Daniel R."/>
            <person name="Muehling M."/>
        </authorList>
    </citation>
    <scope>NUCLEOTIDE SEQUENCE [LARGE SCALE GENOMIC DNA]</scope>
    <source>
        <strain evidence="4 5">M1</strain>
    </source>
</reference>
<dbReference type="InterPro" id="IPR029061">
    <property type="entry name" value="THDP-binding"/>
</dbReference>
<feature type="domain" description="Pyruvate:ferredoxin oxidoreductase core" evidence="3">
    <location>
        <begin position="245"/>
        <end position="339"/>
    </location>
</feature>
<dbReference type="InterPro" id="IPR002880">
    <property type="entry name" value="Pyrv_Fd/Flavodoxin_OxRdtase_N"/>
</dbReference>
<sequence>MAMLMKGNEAIAEAAIQAGCRLFYGYPITPSTEIPEYMSKKMKSSGGTYLQAESEVAAINMVYGAGAVGERVMTGTSSPGFSLMQEGLSYLFAAEIPCVIVDVMRSGPGLGGLGPTQADYFQLTKGGGHGDYHSIVLAPASVQEMVDLTKEAFDIADYYRNLVIVAVDGILGQMMEPVEFPPYQGRKLSPKTWAASGAEGRPKNNVISYYLTPDLGESENLRWGQKISLMKESEQRFSEYLMDDAEFAFVAFGTSARITETAVDMLREEGLKVGLFRPVSLWPFPEKGLSARLPQIKGWMSVELSSGQMVEDVKLIVNGQAPVGLCKRQGGMTPEPEEVVDAFKKQMLGRGQG</sequence>
<dbReference type="EC" id="1.2.1.58" evidence="4"/>
<evidence type="ECO:0000313" key="4">
    <source>
        <dbReference type="EMBL" id="KLU65159.1"/>
    </source>
</evidence>
<dbReference type="CDD" id="cd07034">
    <property type="entry name" value="TPP_PYR_PFOR_IOR-alpha_like"/>
    <property type="match status" value="1"/>
</dbReference>
<evidence type="ECO:0000313" key="5">
    <source>
        <dbReference type="Proteomes" id="UP000036356"/>
    </source>
</evidence>
<accession>A0A0J1FNT7</accession>
<dbReference type="NCBIfam" id="NF005507">
    <property type="entry name" value="PRK07119.1"/>
    <property type="match status" value="1"/>
</dbReference>
<dbReference type="RefSeq" id="WP_047810553.1">
    <property type="nucleotide sequence ID" value="NZ_LDZY01000009.1"/>
</dbReference>
<dbReference type="InterPro" id="IPR009014">
    <property type="entry name" value="Transketo_C/PFOR_II"/>
</dbReference>
<keyword evidence="1 4" id="KW-0560">Oxidoreductase</keyword>
<dbReference type="InterPro" id="IPR052368">
    <property type="entry name" value="2-oxoacid_oxidoreductase"/>
</dbReference>
<evidence type="ECO:0000256" key="1">
    <source>
        <dbReference type="ARBA" id="ARBA00023002"/>
    </source>
</evidence>
<evidence type="ECO:0000259" key="2">
    <source>
        <dbReference type="Pfam" id="PF01855"/>
    </source>
</evidence>
<protein>
    <submittedName>
        <fullName evidence="4">NADH-dependent phenylglyoxylate dehydrogenase subunit alpha</fullName>
        <ecNumber evidence="4">1.2.1.58</ecNumber>
    </submittedName>
</protein>
<dbReference type="SUPFAM" id="SSF52518">
    <property type="entry name" value="Thiamin diphosphate-binding fold (THDP-binding)"/>
    <property type="match status" value="1"/>
</dbReference>
<dbReference type="SUPFAM" id="SSF52922">
    <property type="entry name" value="TK C-terminal domain-like"/>
    <property type="match status" value="1"/>
</dbReference>
<dbReference type="Pfam" id="PF01855">
    <property type="entry name" value="POR_N"/>
    <property type="match status" value="1"/>
</dbReference>